<organism evidence="3 4">
    <name type="scientific">Corynespora cassiicola Philippines</name>
    <dbReference type="NCBI Taxonomy" id="1448308"/>
    <lineage>
        <taxon>Eukaryota</taxon>
        <taxon>Fungi</taxon>
        <taxon>Dikarya</taxon>
        <taxon>Ascomycota</taxon>
        <taxon>Pezizomycotina</taxon>
        <taxon>Dothideomycetes</taxon>
        <taxon>Pleosporomycetidae</taxon>
        <taxon>Pleosporales</taxon>
        <taxon>Corynesporascaceae</taxon>
        <taxon>Corynespora</taxon>
    </lineage>
</organism>
<feature type="compositionally biased region" description="Basic and acidic residues" evidence="2">
    <location>
        <begin position="1078"/>
        <end position="1088"/>
    </location>
</feature>
<dbReference type="AlphaFoldDB" id="A0A2T2NXW1"/>
<reference evidence="3 4" key="1">
    <citation type="journal article" date="2018" name="Front. Microbiol.">
        <title>Genome-Wide Analysis of Corynespora cassiicola Leaf Fall Disease Putative Effectors.</title>
        <authorList>
            <person name="Lopez D."/>
            <person name="Ribeiro S."/>
            <person name="Label P."/>
            <person name="Fumanal B."/>
            <person name="Venisse J.S."/>
            <person name="Kohler A."/>
            <person name="de Oliveira R.R."/>
            <person name="Labutti K."/>
            <person name="Lipzen A."/>
            <person name="Lail K."/>
            <person name="Bauer D."/>
            <person name="Ohm R.A."/>
            <person name="Barry K.W."/>
            <person name="Spatafora J."/>
            <person name="Grigoriev I.V."/>
            <person name="Martin F.M."/>
            <person name="Pujade-Renaud V."/>
        </authorList>
    </citation>
    <scope>NUCLEOTIDE SEQUENCE [LARGE SCALE GENOMIC DNA]</scope>
    <source>
        <strain evidence="3 4">Philippines</strain>
    </source>
</reference>
<dbReference type="EMBL" id="KZ678132">
    <property type="protein sequence ID" value="PSN70253.1"/>
    <property type="molecule type" value="Genomic_DNA"/>
</dbReference>
<dbReference type="Proteomes" id="UP000240883">
    <property type="component" value="Unassembled WGS sequence"/>
</dbReference>
<evidence type="ECO:0000313" key="3">
    <source>
        <dbReference type="EMBL" id="PSN70253.1"/>
    </source>
</evidence>
<name>A0A2T2NXW1_CORCC</name>
<proteinExistence type="predicted"/>
<feature type="compositionally biased region" description="Basic and acidic residues" evidence="2">
    <location>
        <begin position="1095"/>
        <end position="1109"/>
    </location>
</feature>
<evidence type="ECO:0000313" key="4">
    <source>
        <dbReference type="Proteomes" id="UP000240883"/>
    </source>
</evidence>
<feature type="compositionally biased region" description="Polar residues" evidence="2">
    <location>
        <begin position="426"/>
        <end position="436"/>
    </location>
</feature>
<feature type="compositionally biased region" description="Acidic residues" evidence="2">
    <location>
        <begin position="347"/>
        <end position="358"/>
    </location>
</feature>
<feature type="compositionally biased region" description="Polar residues" evidence="2">
    <location>
        <begin position="1041"/>
        <end position="1050"/>
    </location>
</feature>
<accession>A0A2T2NXW1</accession>
<evidence type="ECO:0008006" key="5">
    <source>
        <dbReference type="Google" id="ProtNLM"/>
    </source>
</evidence>
<feature type="region of interest" description="Disordered" evidence="2">
    <location>
        <begin position="142"/>
        <end position="161"/>
    </location>
</feature>
<feature type="compositionally biased region" description="Low complexity" evidence="2">
    <location>
        <begin position="487"/>
        <end position="502"/>
    </location>
</feature>
<protein>
    <recommendedName>
        <fullName evidence="5">Fungal N-terminal domain-containing protein</fullName>
    </recommendedName>
</protein>
<evidence type="ECO:0000256" key="2">
    <source>
        <dbReference type="SAM" id="MobiDB-lite"/>
    </source>
</evidence>
<feature type="region of interest" description="Disordered" evidence="2">
    <location>
        <begin position="764"/>
        <end position="783"/>
    </location>
</feature>
<dbReference type="OrthoDB" id="3045089at2759"/>
<evidence type="ECO:0000256" key="1">
    <source>
        <dbReference type="SAM" id="Coils"/>
    </source>
</evidence>
<feature type="region of interest" description="Disordered" evidence="2">
    <location>
        <begin position="330"/>
        <end position="515"/>
    </location>
</feature>
<dbReference type="STRING" id="1448308.A0A2T2NXW1"/>
<feature type="compositionally biased region" description="Basic residues" evidence="2">
    <location>
        <begin position="1126"/>
        <end position="1135"/>
    </location>
</feature>
<feature type="region of interest" description="Disordered" evidence="2">
    <location>
        <begin position="225"/>
        <end position="256"/>
    </location>
</feature>
<sequence>MAEPLSLAASAITVAQTAANLSLALFKVAHTFKHAPAQISDIASEISTVSNTFTVLSDAIRSMKHQCKPPLFREIQTTLERFHKIEAQLIKLTEKSSKLQRLRWFFDGPRAENLLKKVEGIKSALTLIVSVLSCTKEQLISESSAHGENSPGQQQQRESNRYRRVVECAVQAARNTVERVEMQDRDFPTEKRRDYNHKLQVWEANSHDTATWLYYLVFYPDGTSTQASQASDKSKQLPDRKARVDDYDSDNPDPSLVTVKGEESRLGELDECRDLIVWDGTTEPSFVTDRLLRAWTWLSEQQIKATRTHFSPGKEEEWGEKLTERIKQYERTKETQSLAHSPYRESDSDEDEYEDTSDSEYTSAAEESTLGEWGSQVETEPGTFHHKNPYAGQEQGHIRLGGKSVSSGHPPRAPNPFELPLRPNPFSFTPPDQNVLEQPLPTTLPPPYHRRPTHPPNPSFVGSAKPPDSRQPMKFSGPTIAPPQPAAPLASISPIPAAAHTPTPLPVQSPPISDASKGKLLEEMVKLEAILKSGGVRKESAPRAEANISLPSMSGETPIMERLESLLMEQKSKDTSAERYQRFARLESLLLKQGEDDIRRYEKLVAEQRVEKAISDANATLEAEKANRLIEEQIRHAKEAKQEAEKTLNFVQEQAARRKRAEDEARLLNERKKSEEAHFNKMDAFDQRLDTITSKLEELGNSRRIEAPPMPLRRTCFSEGGRRIEVSEFAPDMLDPIAMSERAHQGSSRDASMGFDFALSRNPVDSRSRSHGSFQRHGRLQGSYGSLPSLNPFKRIGDATPSQKMILLPSKLDRSSTKTSEMTSLLARCGITSHFEDTSYESNRALMHLDRSSEDLVRSTIFWESPIVSLGSELFETLKFKGWRPFYSRNSEFGVTYFLGHQPIQVFFFDPKYRPQLTASTSNTQSERIHIAQALIEKDALAELELHATETTYGGYSLDGQLTAIKLAHTFQDDIENLINRSFMIRETRLRLRHRHRPCIPHKAPMWSTDVPDTRPSITARRPSTVATVVTETEEESEASLPQTASTMPSSRAFREESSMFGDDECETPLTSPVPGSTRRDSFSDSRINDSSMCETRKKEGVKSQRAERSTSTTSGRMNKGPLRLRPTKVKSHVD</sequence>
<feature type="compositionally biased region" description="Basic and acidic residues" evidence="2">
    <location>
        <begin position="232"/>
        <end position="246"/>
    </location>
</feature>
<feature type="compositionally biased region" description="Polar residues" evidence="2">
    <location>
        <begin position="142"/>
        <end position="157"/>
    </location>
</feature>
<feature type="coiled-coil region" evidence="1">
    <location>
        <begin position="591"/>
        <end position="678"/>
    </location>
</feature>
<keyword evidence="4" id="KW-1185">Reference proteome</keyword>
<keyword evidence="1" id="KW-0175">Coiled coil</keyword>
<feature type="region of interest" description="Disordered" evidence="2">
    <location>
        <begin position="1030"/>
        <end position="1135"/>
    </location>
</feature>
<gene>
    <name evidence="3" type="ORF">BS50DRAFT_619143</name>
</gene>